<keyword evidence="1" id="KW-0808">Transferase</keyword>
<evidence type="ECO:0000313" key="2">
    <source>
        <dbReference type="Proteomes" id="UP000314294"/>
    </source>
</evidence>
<dbReference type="Proteomes" id="UP000314294">
    <property type="component" value="Unassembled WGS sequence"/>
</dbReference>
<keyword evidence="2" id="KW-1185">Reference proteome</keyword>
<sequence>MRCFRKRSMFPFLGFLITFLLFFNLYMDDGFVLEAEKRPLGETLLHPGNSERYVHTFTDLSNFSGAVNVTYRHLAGIPLPRKSRCGRRPAGGVRPRSDRIVFCPQSI</sequence>
<dbReference type="AlphaFoldDB" id="A0A4Z2E0N0"/>
<name>A0A4Z2E0N0_9TELE</name>
<dbReference type="EMBL" id="SRLO01023046">
    <property type="protein sequence ID" value="TNN22333.1"/>
    <property type="molecule type" value="Genomic_DNA"/>
</dbReference>
<dbReference type="OrthoDB" id="2016523at2759"/>
<accession>A0A4Z2E0N0</accession>
<protein>
    <submittedName>
        <fullName evidence="1">Alpha-1,3-mannosyl-glycoprotein 4-beta-N-acetylglucosaminyltransferase C</fullName>
    </submittedName>
</protein>
<keyword evidence="1" id="KW-0328">Glycosyltransferase</keyword>
<gene>
    <name evidence="1" type="primary">MGAT4C_0</name>
    <name evidence="1" type="ORF">EYF80_067553</name>
</gene>
<reference evidence="1 2" key="1">
    <citation type="submission" date="2019-03" db="EMBL/GenBank/DDBJ databases">
        <title>First draft genome of Liparis tanakae, snailfish: a comprehensive survey of snailfish specific genes.</title>
        <authorList>
            <person name="Kim W."/>
            <person name="Song I."/>
            <person name="Jeong J.-H."/>
            <person name="Kim D."/>
            <person name="Kim S."/>
            <person name="Ryu S."/>
            <person name="Song J.Y."/>
            <person name="Lee S.K."/>
        </authorList>
    </citation>
    <scope>NUCLEOTIDE SEQUENCE [LARGE SCALE GENOMIC DNA]</scope>
    <source>
        <tissue evidence="1">Muscle</tissue>
    </source>
</reference>
<dbReference type="GO" id="GO:0016757">
    <property type="term" value="F:glycosyltransferase activity"/>
    <property type="evidence" value="ECO:0007669"/>
    <property type="project" value="UniProtKB-KW"/>
</dbReference>
<comment type="caution">
    <text evidence="1">The sequence shown here is derived from an EMBL/GenBank/DDBJ whole genome shotgun (WGS) entry which is preliminary data.</text>
</comment>
<proteinExistence type="predicted"/>
<evidence type="ECO:0000313" key="1">
    <source>
        <dbReference type="EMBL" id="TNN22333.1"/>
    </source>
</evidence>
<organism evidence="1 2">
    <name type="scientific">Liparis tanakae</name>
    <name type="common">Tanaka's snailfish</name>
    <dbReference type="NCBI Taxonomy" id="230148"/>
    <lineage>
        <taxon>Eukaryota</taxon>
        <taxon>Metazoa</taxon>
        <taxon>Chordata</taxon>
        <taxon>Craniata</taxon>
        <taxon>Vertebrata</taxon>
        <taxon>Euteleostomi</taxon>
        <taxon>Actinopterygii</taxon>
        <taxon>Neopterygii</taxon>
        <taxon>Teleostei</taxon>
        <taxon>Neoteleostei</taxon>
        <taxon>Acanthomorphata</taxon>
        <taxon>Eupercaria</taxon>
        <taxon>Perciformes</taxon>
        <taxon>Cottioidei</taxon>
        <taxon>Cottales</taxon>
        <taxon>Liparidae</taxon>
        <taxon>Liparis</taxon>
    </lineage>
</organism>